<dbReference type="Proteomes" id="UP000218831">
    <property type="component" value="Unassembled WGS sequence"/>
</dbReference>
<dbReference type="Pfam" id="PF09720">
    <property type="entry name" value="Unstab_antitox"/>
    <property type="match status" value="1"/>
</dbReference>
<accession>A0A2A2GCC2</accession>
<dbReference type="EMBL" id="NSKE01000002">
    <property type="protein sequence ID" value="PAU95201.1"/>
    <property type="molecule type" value="Genomic_DNA"/>
</dbReference>
<gene>
    <name evidence="1" type="ORF">CK503_03100</name>
</gene>
<name>A0A2A2GCC2_9BACT</name>
<sequence length="88" mass="10665">MTENITKQEYIEDILNLPYEWQIDIISSILARTLEPDPEIEQEWVDEIKRREKEIKAGTTKMISQEEFEQHLKELRELYQKGKKENRS</sequence>
<reference evidence="1 2" key="1">
    <citation type="submission" date="2017-08" db="EMBL/GenBank/DDBJ databases">
        <title>Aliifodinibius alkalisoli sp. nov., isolated from saline alkaline soil.</title>
        <authorList>
            <person name="Liu D."/>
            <person name="Zhang G."/>
        </authorList>
    </citation>
    <scope>NUCLEOTIDE SEQUENCE [LARGE SCALE GENOMIC DNA]</scope>
    <source>
        <strain evidence="1 2">WN023</strain>
    </source>
</reference>
<keyword evidence="2" id="KW-1185">Reference proteome</keyword>
<organism evidence="1 2">
    <name type="scientific">Fodinibius salipaludis</name>
    <dbReference type="NCBI Taxonomy" id="2032627"/>
    <lineage>
        <taxon>Bacteria</taxon>
        <taxon>Pseudomonadati</taxon>
        <taxon>Balneolota</taxon>
        <taxon>Balneolia</taxon>
        <taxon>Balneolales</taxon>
        <taxon>Balneolaceae</taxon>
        <taxon>Fodinibius</taxon>
    </lineage>
</organism>
<dbReference type="InterPro" id="IPR013406">
    <property type="entry name" value="CHP02574_addiction_mod"/>
</dbReference>
<evidence type="ECO:0008006" key="3">
    <source>
        <dbReference type="Google" id="ProtNLM"/>
    </source>
</evidence>
<dbReference type="OrthoDB" id="1525098at2"/>
<protein>
    <recommendedName>
        <fullName evidence="3">Addiction module protein</fullName>
    </recommendedName>
</protein>
<comment type="caution">
    <text evidence="1">The sequence shown here is derived from an EMBL/GenBank/DDBJ whole genome shotgun (WGS) entry which is preliminary data.</text>
</comment>
<dbReference type="AlphaFoldDB" id="A0A2A2GCC2"/>
<proteinExistence type="predicted"/>
<evidence type="ECO:0000313" key="2">
    <source>
        <dbReference type="Proteomes" id="UP000218831"/>
    </source>
</evidence>
<evidence type="ECO:0000313" key="1">
    <source>
        <dbReference type="EMBL" id="PAU95201.1"/>
    </source>
</evidence>